<dbReference type="CDD" id="cd11669">
    <property type="entry name" value="TTHB210-like"/>
    <property type="match status" value="1"/>
</dbReference>
<feature type="chain" id="PRO_5011765682" evidence="1">
    <location>
        <begin position="25"/>
        <end position="274"/>
    </location>
</feature>
<feature type="signal peptide" evidence="1">
    <location>
        <begin position="1"/>
        <end position="24"/>
    </location>
</feature>
<name>A0A1H5N2S2_9FLAO</name>
<organism evidence="2 3">
    <name type="scientific">Salinimicrobium catena</name>
    <dbReference type="NCBI Taxonomy" id="390640"/>
    <lineage>
        <taxon>Bacteria</taxon>
        <taxon>Pseudomonadati</taxon>
        <taxon>Bacteroidota</taxon>
        <taxon>Flavobacteriia</taxon>
        <taxon>Flavobacteriales</taxon>
        <taxon>Flavobacteriaceae</taxon>
        <taxon>Salinimicrobium</taxon>
    </lineage>
</organism>
<accession>A0A1H5N2S2</accession>
<dbReference type="STRING" id="390640.SAMN04488034_103292"/>
<dbReference type="InterPro" id="IPR033786">
    <property type="entry name" value="TTHB210-like"/>
</dbReference>
<dbReference type="Proteomes" id="UP000199448">
    <property type="component" value="Unassembled WGS sequence"/>
</dbReference>
<dbReference type="EMBL" id="FNUG01000003">
    <property type="protein sequence ID" value="SEE95884.1"/>
    <property type="molecule type" value="Genomic_DNA"/>
</dbReference>
<keyword evidence="1" id="KW-0732">Signal</keyword>
<protein>
    <submittedName>
        <fullName evidence="2">Uncharacterized protein</fullName>
    </submittedName>
</protein>
<proteinExistence type="predicted"/>
<gene>
    <name evidence="2" type="ORF">SAMN04488034_103292</name>
</gene>
<evidence type="ECO:0000256" key="1">
    <source>
        <dbReference type="SAM" id="SignalP"/>
    </source>
</evidence>
<keyword evidence="3" id="KW-1185">Reference proteome</keyword>
<evidence type="ECO:0000313" key="3">
    <source>
        <dbReference type="Proteomes" id="UP000199448"/>
    </source>
</evidence>
<dbReference type="AlphaFoldDB" id="A0A1H5N2S2"/>
<sequence>MKKPLFYHCAFLLFLGGMISSCSTNEEAEVSSEANLVLENAVAKKEKEKINVFKGPQVQYGAGKARSWISIDAEGKPVEIALTFTQEVFDDLESLSPTATVLPLHQKAREVTPFEHIGVNWSPHGHLPVFLVPHFDLHFYMITNEERLAIPEYSPETDALFNNYPPAGYMPENYVTPPGEGSVYPQMGKHWLPMPLENYLPFTSIMVLGSYNGEFTFIEPMMTVDMLMSSPDFSDSFAQPEYFQESTYYPTVYNIYEDPETQDIHVTLSDFVLR</sequence>
<dbReference type="PROSITE" id="PS51257">
    <property type="entry name" value="PROKAR_LIPOPROTEIN"/>
    <property type="match status" value="1"/>
</dbReference>
<reference evidence="2 3" key="1">
    <citation type="submission" date="2016-10" db="EMBL/GenBank/DDBJ databases">
        <authorList>
            <person name="de Groot N.N."/>
        </authorList>
    </citation>
    <scope>NUCLEOTIDE SEQUENCE [LARGE SCALE GENOMIC DNA]</scope>
    <source>
        <strain evidence="2 3">DSM 23553</strain>
    </source>
</reference>
<evidence type="ECO:0000313" key="2">
    <source>
        <dbReference type="EMBL" id="SEE95884.1"/>
    </source>
</evidence>
<dbReference type="RefSeq" id="WP_143019293.1">
    <property type="nucleotide sequence ID" value="NZ_FNGG01000003.1"/>
</dbReference>
<dbReference type="OrthoDB" id="2867208at2"/>